<evidence type="ECO:0000256" key="2">
    <source>
        <dbReference type="ARBA" id="ARBA00022448"/>
    </source>
</evidence>
<keyword evidence="2" id="KW-0813">Transport</keyword>
<dbReference type="PANTHER" id="PTHR30061:SF50">
    <property type="entry name" value="MALTOSE_MALTODEXTRIN-BINDING PERIPLASMIC PROTEIN"/>
    <property type="match status" value="1"/>
</dbReference>
<dbReference type="GO" id="GO:0042956">
    <property type="term" value="P:maltodextrin transmembrane transport"/>
    <property type="evidence" value="ECO:0007669"/>
    <property type="project" value="TreeGrafter"/>
</dbReference>
<protein>
    <submittedName>
        <fullName evidence="4">Extracellular solute-binding protein</fullName>
    </submittedName>
</protein>
<accession>A0A6G4UBM8</accession>
<proteinExistence type="inferred from homology"/>
<dbReference type="InterPro" id="IPR006059">
    <property type="entry name" value="SBP"/>
</dbReference>
<dbReference type="Pfam" id="PF13416">
    <property type="entry name" value="SBP_bac_8"/>
    <property type="match status" value="1"/>
</dbReference>
<sequence>MDYYVDQPHKSIYDRTLKACGRRAGVAIEHESVPNASLIPKTLQQAASRTLPDLLMIDNPDVQQIAATGALHPIADQGLSARGYARSVVDAARHRGKVYALQPVANTIGLFYDKDALAEAGVKPPTTWDELKAAAKKLTSGDRYGMAFSAAATYEGTWQFLPFMWSNGGDERKLASPRNADALRLWADLVRDGSASRSVVNWGQTDVSDQFAAGKAAMMVNGPWQLPVLDEKKDLDYGVAGIPVPKAGDTSVVPLGGEAWALPRTGNAEREAKAAKVLRCLTSDANQLALAAKRQTVPTKTALMDPFAGKHPEMREFTELVRGSRARTGELGEDWPAAATKIYTALQTALAQGVDPRQALREAEND</sequence>
<gene>
    <name evidence="4" type="ORF">G5C51_35185</name>
</gene>
<dbReference type="GO" id="GO:0055052">
    <property type="term" value="C:ATP-binding cassette (ABC) transporter complex, substrate-binding subunit-containing"/>
    <property type="evidence" value="ECO:0007669"/>
    <property type="project" value="TreeGrafter"/>
</dbReference>
<reference evidence="4 5" key="1">
    <citation type="submission" date="2020-02" db="EMBL/GenBank/DDBJ databases">
        <title>Whole-genome analyses of novel actinobacteria.</title>
        <authorList>
            <person name="Sahin N."/>
        </authorList>
    </citation>
    <scope>NUCLEOTIDE SEQUENCE [LARGE SCALE GENOMIC DNA]</scope>
    <source>
        <strain evidence="4 5">A7024</strain>
    </source>
</reference>
<dbReference type="Proteomes" id="UP000481583">
    <property type="component" value="Unassembled WGS sequence"/>
</dbReference>
<evidence type="ECO:0000313" key="5">
    <source>
        <dbReference type="Proteomes" id="UP000481583"/>
    </source>
</evidence>
<keyword evidence="3" id="KW-0732">Signal</keyword>
<dbReference type="PANTHER" id="PTHR30061">
    <property type="entry name" value="MALTOSE-BINDING PERIPLASMIC PROTEIN"/>
    <property type="match status" value="1"/>
</dbReference>
<comment type="similarity">
    <text evidence="1">Belongs to the bacterial solute-binding protein 1 family.</text>
</comment>
<name>A0A6G4UBM8_9ACTN</name>
<evidence type="ECO:0000256" key="3">
    <source>
        <dbReference type="ARBA" id="ARBA00022729"/>
    </source>
</evidence>
<organism evidence="4 5">
    <name type="scientific">Streptomyces coryli</name>
    <dbReference type="NCBI Taxonomy" id="1128680"/>
    <lineage>
        <taxon>Bacteria</taxon>
        <taxon>Bacillati</taxon>
        <taxon>Actinomycetota</taxon>
        <taxon>Actinomycetes</taxon>
        <taxon>Kitasatosporales</taxon>
        <taxon>Streptomycetaceae</taxon>
        <taxon>Streptomyces</taxon>
    </lineage>
</organism>
<comment type="caution">
    <text evidence="4">The sequence shown here is derived from an EMBL/GenBank/DDBJ whole genome shotgun (WGS) entry which is preliminary data.</text>
</comment>
<dbReference type="AlphaFoldDB" id="A0A6G4UBM8"/>
<dbReference type="SUPFAM" id="SSF53850">
    <property type="entry name" value="Periplasmic binding protein-like II"/>
    <property type="match status" value="1"/>
</dbReference>
<evidence type="ECO:0000256" key="1">
    <source>
        <dbReference type="ARBA" id="ARBA00008520"/>
    </source>
</evidence>
<dbReference type="GO" id="GO:0015768">
    <property type="term" value="P:maltose transport"/>
    <property type="evidence" value="ECO:0007669"/>
    <property type="project" value="TreeGrafter"/>
</dbReference>
<dbReference type="GO" id="GO:1901982">
    <property type="term" value="F:maltose binding"/>
    <property type="evidence" value="ECO:0007669"/>
    <property type="project" value="TreeGrafter"/>
</dbReference>
<dbReference type="Gene3D" id="3.40.190.10">
    <property type="entry name" value="Periplasmic binding protein-like II"/>
    <property type="match status" value="2"/>
</dbReference>
<evidence type="ECO:0000313" key="4">
    <source>
        <dbReference type="EMBL" id="NGN69120.1"/>
    </source>
</evidence>
<dbReference type="EMBL" id="JAAKZV010000260">
    <property type="protein sequence ID" value="NGN69120.1"/>
    <property type="molecule type" value="Genomic_DNA"/>
</dbReference>
<keyword evidence="5" id="KW-1185">Reference proteome</keyword>